<feature type="transmembrane region" description="Helical" evidence="5">
    <location>
        <begin position="73"/>
        <end position="95"/>
    </location>
</feature>
<dbReference type="GO" id="GO:0016020">
    <property type="term" value="C:membrane"/>
    <property type="evidence" value="ECO:0007669"/>
    <property type="project" value="UniProtKB-SubCell"/>
</dbReference>
<keyword evidence="3 5" id="KW-1133">Transmembrane helix</keyword>
<dbReference type="STRING" id="425514.SAMN05443550_110188"/>
<dbReference type="AlphaFoldDB" id="A0A1H4GLT8"/>
<evidence type="ECO:0000256" key="1">
    <source>
        <dbReference type="ARBA" id="ARBA00004141"/>
    </source>
</evidence>
<keyword evidence="8" id="KW-1185">Reference proteome</keyword>
<dbReference type="Proteomes" id="UP000198850">
    <property type="component" value="Unassembled WGS sequence"/>
</dbReference>
<feature type="transmembrane region" description="Helical" evidence="5">
    <location>
        <begin position="42"/>
        <end position="66"/>
    </location>
</feature>
<reference evidence="7 8" key="1">
    <citation type="submission" date="2016-10" db="EMBL/GenBank/DDBJ databases">
        <authorList>
            <person name="de Groot N.N."/>
        </authorList>
    </citation>
    <scope>NUCLEOTIDE SEQUENCE [LARGE SCALE GENOMIC DNA]</scope>
    <source>
        <strain evidence="7 8">DSM 19033</strain>
    </source>
</reference>
<evidence type="ECO:0000259" key="6">
    <source>
        <dbReference type="Pfam" id="PF07291"/>
    </source>
</evidence>
<evidence type="ECO:0000256" key="4">
    <source>
        <dbReference type="ARBA" id="ARBA00023136"/>
    </source>
</evidence>
<organism evidence="7 8">
    <name type="scientific">Pedobacter hartonius</name>
    <dbReference type="NCBI Taxonomy" id="425514"/>
    <lineage>
        <taxon>Bacteria</taxon>
        <taxon>Pseudomonadati</taxon>
        <taxon>Bacteroidota</taxon>
        <taxon>Sphingobacteriia</taxon>
        <taxon>Sphingobacteriales</taxon>
        <taxon>Sphingobacteriaceae</taxon>
        <taxon>Pedobacter</taxon>
    </lineage>
</organism>
<dbReference type="EMBL" id="FNRA01000010">
    <property type="protein sequence ID" value="SEB10583.1"/>
    <property type="molecule type" value="Genomic_DNA"/>
</dbReference>
<keyword evidence="4 5" id="KW-0472">Membrane</keyword>
<feature type="domain" description="Methylamine utilisation protein MauE" evidence="6">
    <location>
        <begin position="5"/>
        <end position="130"/>
    </location>
</feature>
<protein>
    <recommendedName>
        <fullName evidence="6">Methylamine utilisation protein MauE domain-containing protein</fullName>
    </recommendedName>
</protein>
<evidence type="ECO:0000256" key="2">
    <source>
        <dbReference type="ARBA" id="ARBA00022692"/>
    </source>
</evidence>
<gene>
    <name evidence="7" type="ORF">SAMN05443550_110188</name>
</gene>
<dbReference type="GO" id="GO:0030416">
    <property type="term" value="P:methylamine metabolic process"/>
    <property type="evidence" value="ECO:0007669"/>
    <property type="project" value="InterPro"/>
</dbReference>
<proteinExistence type="predicted"/>
<dbReference type="OrthoDB" id="673785at2"/>
<feature type="transmembrane region" description="Helical" evidence="5">
    <location>
        <begin position="115"/>
        <end position="133"/>
    </location>
</feature>
<dbReference type="InterPro" id="IPR009908">
    <property type="entry name" value="Methylamine_util_MauE"/>
</dbReference>
<dbReference type="RefSeq" id="WP_090558914.1">
    <property type="nucleotide sequence ID" value="NZ_FNRA01000010.1"/>
</dbReference>
<evidence type="ECO:0000313" key="7">
    <source>
        <dbReference type="EMBL" id="SEB10583.1"/>
    </source>
</evidence>
<name>A0A1H4GLT8_9SPHI</name>
<dbReference type="Pfam" id="PF07291">
    <property type="entry name" value="MauE"/>
    <property type="match status" value="1"/>
</dbReference>
<keyword evidence="2 5" id="KW-0812">Transmembrane</keyword>
<feature type="transmembrane region" description="Helical" evidence="5">
    <location>
        <begin position="5"/>
        <end position="22"/>
    </location>
</feature>
<evidence type="ECO:0000256" key="3">
    <source>
        <dbReference type="ARBA" id="ARBA00022989"/>
    </source>
</evidence>
<evidence type="ECO:0000313" key="8">
    <source>
        <dbReference type="Proteomes" id="UP000198850"/>
    </source>
</evidence>
<comment type="subcellular location">
    <subcellularLocation>
        <location evidence="1">Membrane</location>
        <topology evidence="1">Multi-pass membrane protein</topology>
    </subcellularLocation>
</comment>
<sequence length="143" mass="15909">MIKRITVDIVSYAYVLLFLYAATSKLMDYDNSEMQMSKSPVITDYASILVWLVPALEILISVLIAIPKAAMIGLLMALGMMCAFTGYIFIILNYSDFIPCSCGGVLAMMGWRTHMVFNLVFIFLAIVAIVLKAQKALEKQHSP</sequence>
<accession>A0A1H4GLT8</accession>
<evidence type="ECO:0000256" key="5">
    <source>
        <dbReference type="SAM" id="Phobius"/>
    </source>
</evidence>